<evidence type="ECO:0000256" key="37">
    <source>
        <dbReference type="SAM" id="Phobius"/>
    </source>
</evidence>
<evidence type="ECO:0000256" key="6">
    <source>
        <dbReference type="ARBA" id="ARBA00022617"/>
    </source>
</evidence>
<dbReference type="CDD" id="cd11042">
    <property type="entry name" value="CYP51-like"/>
    <property type="match status" value="1"/>
</dbReference>
<dbReference type="InterPro" id="IPR002403">
    <property type="entry name" value="Cyt_P450_E_grp-IV"/>
</dbReference>
<dbReference type="FunCoup" id="A0A7M7PJW4">
    <property type="interactions" value="578"/>
</dbReference>
<keyword evidence="11 37" id="KW-1133">Transmembrane helix</keyword>
<keyword evidence="8 35" id="KW-0479">Metal-binding</keyword>
<dbReference type="AlphaFoldDB" id="A0A7M7PJW4"/>
<evidence type="ECO:0000256" key="19">
    <source>
        <dbReference type="ARBA" id="ARBA00023221"/>
    </source>
</evidence>
<keyword evidence="39" id="KW-1185">Reference proteome</keyword>
<comment type="catalytic activity">
    <reaction evidence="24">
        <text>a 14alpha-hydroxymethyl steroid + reduced [NADPH--hemoprotein reductase] + O2 = a 14alpha-formyl steroid + oxidized [NADPH--hemoprotein reductase] + 2 H2O + H(+)</text>
        <dbReference type="Rhea" id="RHEA:68064"/>
        <dbReference type="Rhea" id="RHEA-COMP:11964"/>
        <dbReference type="Rhea" id="RHEA-COMP:11965"/>
        <dbReference type="ChEBI" id="CHEBI:15377"/>
        <dbReference type="ChEBI" id="CHEBI:15378"/>
        <dbReference type="ChEBI" id="CHEBI:15379"/>
        <dbReference type="ChEBI" id="CHEBI:57618"/>
        <dbReference type="ChEBI" id="CHEBI:58210"/>
        <dbReference type="ChEBI" id="CHEBI:176901"/>
        <dbReference type="ChEBI" id="CHEBI:176902"/>
    </reaction>
    <physiologicalReaction direction="left-to-right" evidence="24">
        <dbReference type="Rhea" id="RHEA:68065"/>
    </physiologicalReaction>
</comment>
<evidence type="ECO:0000256" key="26">
    <source>
        <dbReference type="ARBA" id="ARBA00047702"/>
    </source>
</evidence>
<evidence type="ECO:0000256" key="33">
    <source>
        <dbReference type="ARBA" id="ARBA00049163"/>
    </source>
</evidence>
<evidence type="ECO:0000256" key="27">
    <source>
        <dbReference type="ARBA" id="ARBA00047983"/>
    </source>
</evidence>
<dbReference type="FunFam" id="1.10.630.10:FF:000027">
    <property type="entry name" value="lanosterol 14-alpha demethylase isoform X1"/>
    <property type="match status" value="1"/>
</dbReference>
<evidence type="ECO:0000256" key="1">
    <source>
        <dbReference type="ARBA" id="ARBA00001971"/>
    </source>
</evidence>
<dbReference type="InterPro" id="IPR001128">
    <property type="entry name" value="Cyt_P450"/>
</dbReference>
<comment type="catalytic activity">
    <reaction evidence="23">
        <text>32-hydroxylanosterol + reduced [NADPH--hemoprotein reductase] + O2 = 32-oxolanosterol + oxidized [NADPH--hemoprotein reductase] + 2 H2O + H(+)</text>
        <dbReference type="Rhea" id="RHEA:75107"/>
        <dbReference type="Rhea" id="RHEA-COMP:11964"/>
        <dbReference type="Rhea" id="RHEA-COMP:11965"/>
        <dbReference type="ChEBI" id="CHEBI:15377"/>
        <dbReference type="ChEBI" id="CHEBI:15378"/>
        <dbReference type="ChEBI" id="CHEBI:15379"/>
        <dbReference type="ChEBI" id="CHEBI:57618"/>
        <dbReference type="ChEBI" id="CHEBI:58210"/>
        <dbReference type="ChEBI" id="CHEBI:166681"/>
        <dbReference type="ChEBI" id="CHEBI:166806"/>
    </reaction>
    <physiologicalReaction direction="left-to-right" evidence="23">
        <dbReference type="Rhea" id="RHEA:75108"/>
    </physiologicalReaction>
</comment>
<comment type="similarity">
    <text evidence="3 36">Belongs to the cytochrome P450 family.</text>
</comment>
<evidence type="ECO:0000256" key="11">
    <source>
        <dbReference type="ARBA" id="ARBA00022989"/>
    </source>
</evidence>
<evidence type="ECO:0000256" key="22">
    <source>
        <dbReference type="ARBA" id="ARBA00041158"/>
    </source>
</evidence>
<keyword evidence="9" id="KW-0152">Cholesterol biosynthesis</keyword>
<keyword evidence="10" id="KW-0256">Endoplasmic reticulum</keyword>
<dbReference type="SUPFAM" id="SSF48264">
    <property type="entry name" value="Cytochrome P450"/>
    <property type="match status" value="1"/>
</dbReference>
<evidence type="ECO:0000256" key="12">
    <source>
        <dbReference type="ARBA" id="ARBA00023002"/>
    </source>
</evidence>
<evidence type="ECO:0000256" key="32">
    <source>
        <dbReference type="ARBA" id="ARBA00048866"/>
    </source>
</evidence>
<organism evidence="38 39">
    <name type="scientific">Strongylocentrotus purpuratus</name>
    <name type="common">Purple sea urchin</name>
    <dbReference type="NCBI Taxonomy" id="7668"/>
    <lineage>
        <taxon>Eukaryota</taxon>
        <taxon>Metazoa</taxon>
        <taxon>Echinodermata</taxon>
        <taxon>Eleutherozoa</taxon>
        <taxon>Echinozoa</taxon>
        <taxon>Echinoidea</taxon>
        <taxon>Euechinoidea</taxon>
        <taxon>Echinacea</taxon>
        <taxon>Camarodonta</taxon>
        <taxon>Echinidea</taxon>
        <taxon>Strongylocentrotidae</taxon>
        <taxon>Strongylocentrotus</taxon>
    </lineage>
</organism>
<dbReference type="InterPro" id="IPR036396">
    <property type="entry name" value="Cyt_P450_sf"/>
</dbReference>
<evidence type="ECO:0000256" key="34">
    <source>
        <dbReference type="ARBA" id="ARBA00049450"/>
    </source>
</evidence>
<evidence type="ECO:0000256" key="31">
    <source>
        <dbReference type="ARBA" id="ARBA00048839"/>
    </source>
</evidence>
<comment type="catalytic activity">
    <reaction evidence="26">
        <text>a 14alpha-methyl steroid + 3 reduced [NADPH--hemoprotein reductase] + 3 O2 = a Delta(14) steroid + formate + 3 oxidized [NADPH--hemoprotein reductase] + 4 H2O + 4 H(+)</text>
        <dbReference type="Rhea" id="RHEA:54028"/>
        <dbReference type="Rhea" id="RHEA-COMP:11964"/>
        <dbReference type="Rhea" id="RHEA-COMP:11965"/>
        <dbReference type="ChEBI" id="CHEBI:15377"/>
        <dbReference type="ChEBI" id="CHEBI:15378"/>
        <dbReference type="ChEBI" id="CHEBI:15379"/>
        <dbReference type="ChEBI" id="CHEBI:15740"/>
        <dbReference type="ChEBI" id="CHEBI:57618"/>
        <dbReference type="ChEBI" id="CHEBI:58210"/>
        <dbReference type="ChEBI" id="CHEBI:138029"/>
        <dbReference type="ChEBI" id="CHEBI:138031"/>
        <dbReference type="EC" id="1.14.14.154"/>
    </reaction>
    <physiologicalReaction direction="left-to-right" evidence="26">
        <dbReference type="Rhea" id="RHEA:54029"/>
    </physiologicalReaction>
</comment>
<evidence type="ECO:0000256" key="16">
    <source>
        <dbReference type="ARBA" id="ARBA00023098"/>
    </source>
</evidence>
<keyword evidence="6 35" id="KW-0349">Heme</keyword>
<comment type="catalytic activity">
    <reaction evidence="30">
        <text>32-hydroxy-24,25-dihydrolanosterol + reduced [NADPH--hemoprotein reductase] + O2 = 32-oxo-24,25-dihydrolanosterol + oxidized [NADPH--hemoprotein reductase] + 2 H2O + H(+)</text>
        <dbReference type="Rhea" id="RHEA:75087"/>
        <dbReference type="Rhea" id="RHEA-COMP:11964"/>
        <dbReference type="Rhea" id="RHEA-COMP:11965"/>
        <dbReference type="ChEBI" id="CHEBI:15377"/>
        <dbReference type="ChEBI" id="CHEBI:15378"/>
        <dbReference type="ChEBI" id="CHEBI:15379"/>
        <dbReference type="ChEBI" id="CHEBI:57618"/>
        <dbReference type="ChEBI" id="CHEBI:58210"/>
        <dbReference type="ChEBI" id="CHEBI:87057"/>
        <dbReference type="ChEBI" id="CHEBI:87060"/>
    </reaction>
    <physiologicalReaction direction="left-to-right" evidence="30">
        <dbReference type="Rhea" id="RHEA:75088"/>
    </physiologicalReaction>
</comment>
<comment type="catalytic activity">
    <reaction evidence="31">
        <text>24,25-dihydrolanosterol + 3 reduced [NADPH--hemoprotein reductase] + 3 O2 = 4,4-dimethyl-8,14-cholestadien-3beta-ol + formate + 3 oxidized [NADPH--hemoprotein reductase] + 4 H2O + 4 H(+)</text>
        <dbReference type="Rhea" id="RHEA:45960"/>
        <dbReference type="Rhea" id="RHEA-COMP:11964"/>
        <dbReference type="Rhea" id="RHEA-COMP:11965"/>
        <dbReference type="ChEBI" id="CHEBI:15377"/>
        <dbReference type="ChEBI" id="CHEBI:15378"/>
        <dbReference type="ChEBI" id="CHEBI:15379"/>
        <dbReference type="ChEBI" id="CHEBI:15740"/>
        <dbReference type="ChEBI" id="CHEBI:28113"/>
        <dbReference type="ChEBI" id="CHEBI:57618"/>
        <dbReference type="ChEBI" id="CHEBI:58210"/>
        <dbReference type="ChEBI" id="CHEBI:78904"/>
    </reaction>
    <physiologicalReaction direction="left-to-right" evidence="31">
        <dbReference type="Rhea" id="RHEA:45961"/>
    </physiologicalReaction>
</comment>
<comment type="pathway">
    <text evidence="20">Steroid biosynthesis; zymosterol biosynthesis; zymosterol from lanosterol: step 1/6.</text>
</comment>
<keyword evidence="4" id="KW-0444">Lipid biosynthesis</keyword>
<dbReference type="InterPro" id="IPR050529">
    <property type="entry name" value="CYP450_sterol_14alpha_dmase"/>
</dbReference>
<dbReference type="PANTHER" id="PTHR24304">
    <property type="entry name" value="CYTOCHROME P450 FAMILY 7"/>
    <property type="match status" value="1"/>
</dbReference>
<evidence type="ECO:0000256" key="17">
    <source>
        <dbReference type="ARBA" id="ARBA00023136"/>
    </source>
</evidence>
<dbReference type="PRINTS" id="PR00385">
    <property type="entry name" value="P450"/>
</dbReference>
<dbReference type="InterPro" id="IPR017972">
    <property type="entry name" value="Cyt_P450_CS"/>
</dbReference>
<dbReference type="Proteomes" id="UP000007110">
    <property type="component" value="Unassembled WGS sequence"/>
</dbReference>
<proteinExistence type="inferred from homology"/>
<dbReference type="PANTHER" id="PTHR24304:SF2">
    <property type="entry name" value="24-HYDROXYCHOLESTEROL 7-ALPHA-HYDROXYLASE"/>
    <property type="match status" value="1"/>
</dbReference>
<evidence type="ECO:0000256" key="30">
    <source>
        <dbReference type="ARBA" id="ARBA00048736"/>
    </source>
</evidence>
<keyword evidence="13 35" id="KW-0408">Iron</keyword>
<comment type="catalytic activity">
    <reaction evidence="27">
        <text>24,25-dihydrolanosterol + reduced [NADPH--hemoprotein reductase] + O2 = 32-hydroxy-24,25-dihydrolanosterol + oxidized [NADPH--hemoprotein reductase] + H2O + H(+)</text>
        <dbReference type="Rhea" id="RHEA:75079"/>
        <dbReference type="Rhea" id="RHEA-COMP:11964"/>
        <dbReference type="Rhea" id="RHEA-COMP:11965"/>
        <dbReference type="ChEBI" id="CHEBI:15377"/>
        <dbReference type="ChEBI" id="CHEBI:15378"/>
        <dbReference type="ChEBI" id="CHEBI:15379"/>
        <dbReference type="ChEBI" id="CHEBI:28113"/>
        <dbReference type="ChEBI" id="CHEBI:57618"/>
        <dbReference type="ChEBI" id="CHEBI:58210"/>
        <dbReference type="ChEBI" id="CHEBI:87057"/>
    </reaction>
    <physiologicalReaction direction="left-to-right" evidence="27">
        <dbReference type="Rhea" id="RHEA:75080"/>
    </physiologicalReaction>
</comment>
<dbReference type="GO" id="GO:0020037">
    <property type="term" value="F:heme binding"/>
    <property type="evidence" value="ECO:0007669"/>
    <property type="project" value="InterPro"/>
</dbReference>
<comment type="cofactor">
    <cofactor evidence="1 35">
        <name>heme</name>
        <dbReference type="ChEBI" id="CHEBI:30413"/>
    </cofactor>
</comment>
<evidence type="ECO:0000256" key="24">
    <source>
        <dbReference type="ARBA" id="ARBA00047587"/>
    </source>
</evidence>
<evidence type="ECO:0000256" key="18">
    <source>
        <dbReference type="ARBA" id="ARBA00023166"/>
    </source>
</evidence>
<evidence type="ECO:0000256" key="3">
    <source>
        <dbReference type="ARBA" id="ARBA00010617"/>
    </source>
</evidence>
<comment type="catalytic activity">
    <reaction evidence="29">
        <text>32-oxolanosterol + reduced [NADPH--hemoprotein reductase] + O2 = 4,4-dimethyl-5alpha-cholesta-8,14,24-trien-3beta-ol + formate + oxidized [NADPH--hemoprotein reductase] + H2O + 2 H(+)</text>
        <dbReference type="Rhea" id="RHEA:75111"/>
        <dbReference type="Rhea" id="RHEA-COMP:11964"/>
        <dbReference type="Rhea" id="RHEA-COMP:11965"/>
        <dbReference type="ChEBI" id="CHEBI:15377"/>
        <dbReference type="ChEBI" id="CHEBI:15378"/>
        <dbReference type="ChEBI" id="CHEBI:15379"/>
        <dbReference type="ChEBI" id="CHEBI:15740"/>
        <dbReference type="ChEBI" id="CHEBI:17813"/>
        <dbReference type="ChEBI" id="CHEBI:57618"/>
        <dbReference type="ChEBI" id="CHEBI:58210"/>
        <dbReference type="ChEBI" id="CHEBI:166681"/>
    </reaction>
    <physiologicalReaction direction="left-to-right" evidence="29">
        <dbReference type="Rhea" id="RHEA:75112"/>
    </physiologicalReaction>
</comment>
<sequence length="496" mass="56233">MANSVNIFESVGGVFGEMTLATMILVSTIFVLGIAWAFKSLLGPQNKDIKLPPRLPTGIPFLGQAVAFNKSPIDFLEDAYEKYGDVFSFTMVGKTFTYLIGSEASALLFNSKNENLNAEEVYSNLTVPVFGKGVAYDVPNPVFVEQKKMLKTGLNIQQFKRHIPLIEEETREYFNRWGDSGEKNLFVALSELIILTASRCLHGKEIRSMLDEEVAQLYADLDGGFTHLAWLAPSWIPFPSFLRRDRAHRKIKQIFYKAIAKRRETGVENDMLQTLIDSKYKSGRPLSDDEIAGMCIGLLLAGQHTSSTTSAWLGFFLARDKEVQDRCNAEQIKVCGDASTEVSYDQLKDMQLLDHCVKEALRLRPPIMTMMRVAKSPLTYKDMTIPAGHQVCVSPTVNQRLKDNWMPGPKEFNPDRFLDESKSNSEKFSYVPFGAGRHRCIGENFAYVQIKTIWSVMLRIFEFELVDGYFPGINYQTMIHTPLNPIIRYKRRTESS</sequence>
<evidence type="ECO:0000256" key="35">
    <source>
        <dbReference type="PIRSR" id="PIRSR602403-1"/>
    </source>
</evidence>
<dbReference type="KEGG" id="spu:414330"/>
<dbReference type="RefSeq" id="XP_030851345.1">
    <property type="nucleotide sequence ID" value="XM_030995485.1"/>
</dbReference>
<reference evidence="39" key="1">
    <citation type="submission" date="2015-02" db="EMBL/GenBank/DDBJ databases">
        <title>Genome sequencing for Strongylocentrotus purpuratus.</title>
        <authorList>
            <person name="Murali S."/>
            <person name="Liu Y."/>
            <person name="Vee V."/>
            <person name="English A."/>
            <person name="Wang M."/>
            <person name="Skinner E."/>
            <person name="Han Y."/>
            <person name="Muzny D.M."/>
            <person name="Worley K.C."/>
            <person name="Gibbs R.A."/>
        </authorList>
    </citation>
    <scope>NUCLEOTIDE SEQUENCE</scope>
</reference>
<keyword evidence="14" id="KW-0752">Steroid biosynthesis</keyword>
<evidence type="ECO:0000256" key="36">
    <source>
        <dbReference type="RuleBase" id="RU000461"/>
    </source>
</evidence>
<dbReference type="EC" id="1.14.14.154" evidence="21"/>
<dbReference type="GO" id="GO:0008398">
    <property type="term" value="F:sterol 14-demethylase activity"/>
    <property type="evidence" value="ECO:0007669"/>
    <property type="project" value="UniProtKB-EC"/>
</dbReference>
<evidence type="ECO:0000256" key="5">
    <source>
        <dbReference type="ARBA" id="ARBA00022548"/>
    </source>
</evidence>
<evidence type="ECO:0000256" key="23">
    <source>
        <dbReference type="ARBA" id="ARBA00047379"/>
    </source>
</evidence>
<dbReference type="Pfam" id="PF00067">
    <property type="entry name" value="p450"/>
    <property type="match status" value="1"/>
</dbReference>
<dbReference type="Gene3D" id="1.10.630.10">
    <property type="entry name" value="Cytochrome P450"/>
    <property type="match status" value="1"/>
</dbReference>
<dbReference type="GO" id="GO:0006695">
    <property type="term" value="P:cholesterol biosynthetic process"/>
    <property type="evidence" value="ECO:0007669"/>
    <property type="project" value="UniProtKB-KW"/>
</dbReference>
<evidence type="ECO:0000256" key="10">
    <source>
        <dbReference type="ARBA" id="ARBA00022824"/>
    </source>
</evidence>
<comment type="catalytic activity">
    <reaction evidence="33">
        <text>lanosterol + reduced [NADPH--hemoprotein reductase] + O2 = 32-hydroxylanosterol + oxidized [NADPH--hemoprotein reductase] + H2O + H(+)</text>
        <dbReference type="Rhea" id="RHEA:75103"/>
        <dbReference type="Rhea" id="RHEA-COMP:11964"/>
        <dbReference type="Rhea" id="RHEA-COMP:11965"/>
        <dbReference type="ChEBI" id="CHEBI:15377"/>
        <dbReference type="ChEBI" id="CHEBI:15378"/>
        <dbReference type="ChEBI" id="CHEBI:15379"/>
        <dbReference type="ChEBI" id="CHEBI:16521"/>
        <dbReference type="ChEBI" id="CHEBI:57618"/>
        <dbReference type="ChEBI" id="CHEBI:58210"/>
        <dbReference type="ChEBI" id="CHEBI:166806"/>
    </reaction>
    <physiologicalReaction direction="left-to-right" evidence="33">
        <dbReference type="Rhea" id="RHEA:75104"/>
    </physiologicalReaction>
</comment>
<keyword evidence="7 37" id="KW-0812">Transmembrane</keyword>
<evidence type="ECO:0000256" key="20">
    <source>
        <dbReference type="ARBA" id="ARBA00037887"/>
    </source>
</evidence>
<keyword evidence="16" id="KW-0443">Lipid metabolism</keyword>
<dbReference type="OMA" id="HWFPFVG"/>
<dbReference type="OrthoDB" id="1055148at2759"/>
<comment type="catalytic activity">
    <reaction evidence="25">
        <text>lanosterol + 3 reduced [NADPH--hemoprotein reductase] + 3 O2 = 4,4-dimethyl-5alpha-cholesta-8,14,24-trien-3beta-ol + formate + 3 oxidized [NADPH--hemoprotein reductase] + 4 H2O + 4 H(+)</text>
        <dbReference type="Rhea" id="RHEA:25286"/>
        <dbReference type="Rhea" id="RHEA-COMP:11964"/>
        <dbReference type="Rhea" id="RHEA-COMP:11965"/>
        <dbReference type="ChEBI" id="CHEBI:15377"/>
        <dbReference type="ChEBI" id="CHEBI:15378"/>
        <dbReference type="ChEBI" id="CHEBI:15379"/>
        <dbReference type="ChEBI" id="CHEBI:15740"/>
        <dbReference type="ChEBI" id="CHEBI:16521"/>
        <dbReference type="ChEBI" id="CHEBI:17813"/>
        <dbReference type="ChEBI" id="CHEBI:57618"/>
        <dbReference type="ChEBI" id="CHEBI:58210"/>
        <dbReference type="EC" id="1.14.14.154"/>
    </reaction>
    <physiologicalReaction direction="left-to-right" evidence="25">
        <dbReference type="Rhea" id="RHEA:25287"/>
    </physiologicalReaction>
</comment>
<evidence type="ECO:0000256" key="15">
    <source>
        <dbReference type="ARBA" id="ARBA00023033"/>
    </source>
</evidence>
<keyword evidence="12 36" id="KW-0560">Oxidoreductase</keyword>
<feature type="binding site" description="axial binding residue" evidence="35">
    <location>
        <position position="440"/>
    </location>
    <ligand>
        <name>heme</name>
        <dbReference type="ChEBI" id="CHEBI:30413"/>
    </ligand>
    <ligandPart>
        <name>Fe</name>
        <dbReference type="ChEBI" id="CHEBI:18248"/>
    </ligandPart>
</feature>
<evidence type="ECO:0000313" key="39">
    <source>
        <dbReference type="Proteomes" id="UP000007110"/>
    </source>
</evidence>
<keyword evidence="14" id="KW-0756">Sterol biosynthesis</keyword>
<evidence type="ECO:0000256" key="4">
    <source>
        <dbReference type="ARBA" id="ARBA00022516"/>
    </source>
</evidence>
<evidence type="ECO:0000256" key="13">
    <source>
        <dbReference type="ARBA" id="ARBA00023004"/>
    </source>
</evidence>
<dbReference type="CTD" id="1595"/>
<dbReference type="EnsemblMetazoa" id="XM_030995485">
    <property type="protein sequence ID" value="XP_030851345"/>
    <property type="gene ID" value="GeneID_414330"/>
</dbReference>
<feature type="transmembrane region" description="Helical" evidence="37">
    <location>
        <begin position="20"/>
        <end position="38"/>
    </location>
</feature>
<evidence type="ECO:0000256" key="21">
    <source>
        <dbReference type="ARBA" id="ARBA00038974"/>
    </source>
</evidence>
<dbReference type="GO" id="GO:0005789">
    <property type="term" value="C:endoplasmic reticulum membrane"/>
    <property type="evidence" value="ECO:0007669"/>
    <property type="project" value="UniProtKB-SubCell"/>
</dbReference>
<evidence type="ECO:0000256" key="28">
    <source>
        <dbReference type="ARBA" id="ARBA00048245"/>
    </source>
</evidence>
<evidence type="ECO:0000256" key="14">
    <source>
        <dbReference type="ARBA" id="ARBA00023011"/>
    </source>
</evidence>
<reference evidence="38" key="2">
    <citation type="submission" date="2021-01" db="UniProtKB">
        <authorList>
            <consortium name="EnsemblMetazoa"/>
        </authorList>
    </citation>
    <scope>IDENTIFICATION</scope>
</reference>
<protein>
    <recommendedName>
        <fullName evidence="22">Lanosterol 14-alpha demethylase</fullName>
        <ecNumber evidence="21">1.14.14.154</ecNumber>
    </recommendedName>
</protein>
<evidence type="ECO:0000256" key="2">
    <source>
        <dbReference type="ARBA" id="ARBA00004389"/>
    </source>
</evidence>
<accession>A0A7M7PJW4</accession>
<dbReference type="PROSITE" id="PS00086">
    <property type="entry name" value="CYTOCHROME_P450"/>
    <property type="match status" value="1"/>
</dbReference>
<comment type="subcellular location">
    <subcellularLocation>
        <location evidence="2">Endoplasmic reticulum membrane</location>
        <topology evidence="2">Single-pass membrane protein</topology>
    </subcellularLocation>
</comment>
<comment type="catalytic activity">
    <reaction evidence="34">
        <text>a 14alpha-formyl steroid + reduced [NADPH--hemoprotein reductase] + O2 = a Delta(14) steroid + formate + oxidized [NADPH--hemoprotein reductase] + H2O + 2 H(+)</text>
        <dbReference type="Rhea" id="RHEA:68068"/>
        <dbReference type="Rhea" id="RHEA-COMP:11964"/>
        <dbReference type="Rhea" id="RHEA-COMP:11965"/>
        <dbReference type="ChEBI" id="CHEBI:15377"/>
        <dbReference type="ChEBI" id="CHEBI:15378"/>
        <dbReference type="ChEBI" id="CHEBI:15379"/>
        <dbReference type="ChEBI" id="CHEBI:15740"/>
        <dbReference type="ChEBI" id="CHEBI:57618"/>
        <dbReference type="ChEBI" id="CHEBI:58210"/>
        <dbReference type="ChEBI" id="CHEBI:138031"/>
        <dbReference type="ChEBI" id="CHEBI:176902"/>
    </reaction>
    <physiologicalReaction direction="left-to-right" evidence="34">
        <dbReference type="Rhea" id="RHEA:68069"/>
    </physiologicalReaction>
</comment>
<evidence type="ECO:0000256" key="8">
    <source>
        <dbReference type="ARBA" id="ARBA00022723"/>
    </source>
</evidence>
<evidence type="ECO:0000256" key="9">
    <source>
        <dbReference type="ARBA" id="ARBA00022778"/>
    </source>
</evidence>
<dbReference type="PRINTS" id="PR00465">
    <property type="entry name" value="EP450IV"/>
</dbReference>
<keyword evidence="15 36" id="KW-0503">Monooxygenase</keyword>
<keyword evidence="17 37" id="KW-0472">Membrane</keyword>
<dbReference type="InParanoid" id="A0A7M7PJW4"/>
<comment type="catalytic activity">
    <reaction evidence="32">
        <text>a 14alpha-methyl steroid + reduced [NADPH--hemoprotein reductase] + O2 = a 14alpha-hydroxymethyl steroid + oxidized [NADPH--hemoprotein reductase] + H2O + H(+)</text>
        <dbReference type="Rhea" id="RHEA:68060"/>
        <dbReference type="Rhea" id="RHEA-COMP:11964"/>
        <dbReference type="Rhea" id="RHEA-COMP:11965"/>
        <dbReference type="ChEBI" id="CHEBI:15377"/>
        <dbReference type="ChEBI" id="CHEBI:15378"/>
        <dbReference type="ChEBI" id="CHEBI:15379"/>
        <dbReference type="ChEBI" id="CHEBI:57618"/>
        <dbReference type="ChEBI" id="CHEBI:58210"/>
        <dbReference type="ChEBI" id="CHEBI:138029"/>
        <dbReference type="ChEBI" id="CHEBI:176901"/>
    </reaction>
    <physiologicalReaction direction="left-to-right" evidence="32">
        <dbReference type="Rhea" id="RHEA:68061"/>
    </physiologicalReaction>
</comment>
<evidence type="ECO:0000256" key="7">
    <source>
        <dbReference type="ARBA" id="ARBA00022692"/>
    </source>
</evidence>
<dbReference type="GO" id="GO:0005506">
    <property type="term" value="F:iron ion binding"/>
    <property type="evidence" value="ECO:0007669"/>
    <property type="project" value="InterPro"/>
</dbReference>
<dbReference type="GeneID" id="414330"/>
<keyword evidence="5" id="KW-0153">Cholesterol metabolism</keyword>
<keyword evidence="19" id="KW-0753">Steroid metabolism</keyword>
<evidence type="ECO:0000313" key="38">
    <source>
        <dbReference type="EnsemblMetazoa" id="XP_030851345"/>
    </source>
</evidence>
<evidence type="ECO:0000256" key="25">
    <source>
        <dbReference type="ARBA" id="ARBA00047670"/>
    </source>
</evidence>
<keyword evidence="18" id="KW-1207">Sterol metabolism</keyword>
<evidence type="ECO:0000256" key="29">
    <source>
        <dbReference type="ARBA" id="ARBA00048479"/>
    </source>
</evidence>
<name>A0A7M7PJW4_STRPU</name>
<comment type="catalytic activity">
    <reaction evidence="28">
        <text>32-oxo-24,25-dihydrolanosterol + reduced [NADPH--hemoprotein reductase] + O2 = 4,4-dimethyl-8,14-cholestadien-3beta-ol + formate + oxidized [NADPH--hemoprotein reductase] + H2O + 2 H(+)</text>
        <dbReference type="Rhea" id="RHEA:75083"/>
        <dbReference type="Rhea" id="RHEA-COMP:11964"/>
        <dbReference type="Rhea" id="RHEA-COMP:11965"/>
        <dbReference type="ChEBI" id="CHEBI:15377"/>
        <dbReference type="ChEBI" id="CHEBI:15378"/>
        <dbReference type="ChEBI" id="CHEBI:15379"/>
        <dbReference type="ChEBI" id="CHEBI:15740"/>
        <dbReference type="ChEBI" id="CHEBI:57618"/>
        <dbReference type="ChEBI" id="CHEBI:58210"/>
        <dbReference type="ChEBI" id="CHEBI:78904"/>
        <dbReference type="ChEBI" id="CHEBI:87060"/>
    </reaction>
    <physiologicalReaction direction="left-to-right" evidence="28">
        <dbReference type="Rhea" id="RHEA:75084"/>
    </physiologicalReaction>
</comment>